<name>A0A067Q8I0_9AGAM</name>
<comment type="function">
    <text evidence="7">Involved in the lipid remodeling steps of GPI-anchor maturation.</text>
</comment>
<accession>A0A067Q8I0</accession>
<keyword evidence="4 7" id="KW-0732">Signal</keyword>
<dbReference type="PANTHER" id="PTHR13148:SF0">
    <property type="entry name" value="POST-GPI ATTACHMENT TO PROTEINS FACTOR 3"/>
    <property type="match status" value="1"/>
</dbReference>
<keyword evidence="6 7" id="KW-0472">Membrane</keyword>
<evidence type="ECO:0000256" key="2">
    <source>
        <dbReference type="ARBA" id="ARBA00022502"/>
    </source>
</evidence>
<organism evidence="8 9">
    <name type="scientific">Jaapia argillacea MUCL 33604</name>
    <dbReference type="NCBI Taxonomy" id="933084"/>
    <lineage>
        <taxon>Eukaryota</taxon>
        <taxon>Fungi</taxon>
        <taxon>Dikarya</taxon>
        <taxon>Basidiomycota</taxon>
        <taxon>Agaricomycotina</taxon>
        <taxon>Agaricomycetes</taxon>
        <taxon>Agaricomycetidae</taxon>
        <taxon>Jaapiales</taxon>
        <taxon>Jaapiaceae</taxon>
        <taxon>Jaapia</taxon>
    </lineage>
</organism>
<feature type="transmembrane region" description="Helical" evidence="7">
    <location>
        <begin position="290"/>
        <end position="312"/>
    </location>
</feature>
<comment type="similarity">
    <text evidence="7">Belongs to the PGAP3 family.</text>
</comment>
<keyword evidence="9" id="KW-1185">Reference proteome</keyword>
<protein>
    <recommendedName>
        <fullName evidence="7">Post-GPI attachment to proteins factor 3</fullName>
    </recommendedName>
</protein>
<dbReference type="InParanoid" id="A0A067Q8I0"/>
<dbReference type="HOGENOM" id="CLU_032917_1_1_1"/>
<dbReference type="AlphaFoldDB" id="A0A067Q8I0"/>
<feature type="transmembrane region" description="Helical" evidence="7">
    <location>
        <begin position="210"/>
        <end position="232"/>
    </location>
</feature>
<keyword evidence="7" id="KW-0256">Endoplasmic reticulum</keyword>
<reference evidence="9" key="1">
    <citation type="journal article" date="2014" name="Proc. Natl. Acad. Sci. U.S.A.">
        <title>Extensive sampling of basidiomycete genomes demonstrates inadequacy of the white-rot/brown-rot paradigm for wood decay fungi.</title>
        <authorList>
            <person name="Riley R."/>
            <person name="Salamov A.A."/>
            <person name="Brown D.W."/>
            <person name="Nagy L.G."/>
            <person name="Floudas D."/>
            <person name="Held B.W."/>
            <person name="Levasseur A."/>
            <person name="Lombard V."/>
            <person name="Morin E."/>
            <person name="Otillar R."/>
            <person name="Lindquist E.A."/>
            <person name="Sun H."/>
            <person name="LaButti K.M."/>
            <person name="Schmutz J."/>
            <person name="Jabbour D."/>
            <person name="Luo H."/>
            <person name="Baker S.E."/>
            <person name="Pisabarro A.G."/>
            <person name="Walton J.D."/>
            <person name="Blanchette R.A."/>
            <person name="Henrissat B."/>
            <person name="Martin F."/>
            <person name="Cullen D."/>
            <person name="Hibbett D.S."/>
            <person name="Grigoriev I.V."/>
        </authorList>
    </citation>
    <scope>NUCLEOTIDE SEQUENCE [LARGE SCALE GENOMIC DNA]</scope>
    <source>
        <strain evidence="9">MUCL 33604</strain>
    </source>
</reference>
<feature type="transmembrane region" description="Helical" evidence="7">
    <location>
        <begin position="135"/>
        <end position="154"/>
    </location>
</feature>
<feature type="signal peptide" evidence="7">
    <location>
        <begin position="1"/>
        <end position="18"/>
    </location>
</feature>
<dbReference type="InterPro" id="IPR007217">
    <property type="entry name" value="Per1-like"/>
</dbReference>
<dbReference type="GO" id="GO:0006506">
    <property type="term" value="P:GPI anchor biosynthetic process"/>
    <property type="evidence" value="ECO:0007669"/>
    <property type="project" value="UniProtKB-KW"/>
</dbReference>
<keyword evidence="3 7" id="KW-0812">Transmembrane</keyword>
<evidence type="ECO:0000256" key="4">
    <source>
        <dbReference type="ARBA" id="ARBA00022729"/>
    </source>
</evidence>
<evidence type="ECO:0000313" key="9">
    <source>
        <dbReference type="Proteomes" id="UP000027265"/>
    </source>
</evidence>
<dbReference type="OrthoDB" id="419770at2759"/>
<comment type="caution">
    <text evidence="7">Lacks conserved residue(s) required for the propagation of feature annotation.</text>
</comment>
<dbReference type="Proteomes" id="UP000027265">
    <property type="component" value="Unassembled WGS sequence"/>
</dbReference>
<dbReference type="GO" id="GO:0005789">
    <property type="term" value="C:endoplasmic reticulum membrane"/>
    <property type="evidence" value="ECO:0007669"/>
    <property type="project" value="UniProtKB-SubCell"/>
</dbReference>
<gene>
    <name evidence="8" type="ORF">JAAARDRAFT_153904</name>
</gene>
<evidence type="ECO:0000256" key="7">
    <source>
        <dbReference type="RuleBase" id="RU365066"/>
    </source>
</evidence>
<dbReference type="Pfam" id="PF04080">
    <property type="entry name" value="Per1"/>
    <property type="match status" value="1"/>
</dbReference>
<sequence length="354" mass="41007">MKLVLILLLSLCLLLVSASSGDRSPAFQSCLLKCDYRTCKSLSSTWSPSLALRLTRWTCTDDCKYTCMHEITSRALSSRNGEEVQQYYGKWPFWRLGGAQEPASVVFSLANLYMHLRGIRAVRRSVPEDHPLKTVYLWWGWVNVNAWIWSAVFHTRDLPWTEKMDYFSAAVAIMYGLYSTVVRFTHIYPPPPSSLTLSSRQPSSHWKKNLYRLWSTLCTLIIVAHITYLTSLPRFDYAYNITFNLVLGLSHNFLWLIFSLPASITSLFALKRYPHAPISYRPTFASKAAWFVVLTTLATTLELFDFAPWWRIIDAHSLWHAATVPIVGMWYDFLVQDSRDEGWRYGGWRDELKD</sequence>
<evidence type="ECO:0000256" key="6">
    <source>
        <dbReference type="ARBA" id="ARBA00023136"/>
    </source>
</evidence>
<feature type="transmembrane region" description="Helical" evidence="7">
    <location>
        <begin position="252"/>
        <end position="270"/>
    </location>
</feature>
<evidence type="ECO:0000256" key="3">
    <source>
        <dbReference type="ARBA" id="ARBA00022692"/>
    </source>
</evidence>
<evidence type="ECO:0000256" key="5">
    <source>
        <dbReference type="ARBA" id="ARBA00022989"/>
    </source>
</evidence>
<dbReference type="PANTHER" id="PTHR13148">
    <property type="entry name" value="PER1-RELATED"/>
    <property type="match status" value="1"/>
</dbReference>
<comment type="subcellular location">
    <subcellularLocation>
        <location evidence="1">Endomembrane system</location>
        <topology evidence="1">Multi-pass membrane protein</topology>
    </subcellularLocation>
    <subcellularLocation>
        <location evidence="7">Endoplasmic reticulum membrane</location>
        <topology evidence="7">Multi-pass membrane protein</topology>
    </subcellularLocation>
</comment>
<dbReference type="STRING" id="933084.A0A067Q8I0"/>
<dbReference type="GO" id="GO:0016788">
    <property type="term" value="F:hydrolase activity, acting on ester bonds"/>
    <property type="evidence" value="ECO:0007669"/>
    <property type="project" value="TreeGrafter"/>
</dbReference>
<feature type="transmembrane region" description="Helical" evidence="7">
    <location>
        <begin position="166"/>
        <end position="189"/>
    </location>
</feature>
<dbReference type="FunCoup" id="A0A067Q8I0">
    <property type="interactions" value="71"/>
</dbReference>
<dbReference type="EMBL" id="KL197715">
    <property type="protein sequence ID" value="KDQ59817.1"/>
    <property type="molecule type" value="Genomic_DNA"/>
</dbReference>
<keyword evidence="2 7" id="KW-0337">GPI-anchor biosynthesis</keyword>
<evidence type="ECO:0000313" key="8">
    <source>
        <dbReference type="EMBL" id="KDQ59817.1"/>
    </source>
</evidence>
<proteinExistence type="inferred from homology"/>
<keyword evidence="5 7" id="KW-1133">Transmembrane helix</keyword>
<evidence type="ECO:0000256" key="1">
    <source>
        <dbReference type="ARBA" id="ARBA00004127"/>
    </source>
</evidence>
<feature type="chain" id="PRO_5016479317" description="Post-GPI attachment to proteins factor 3" evidence="7">
    <location>
        <begin position="19"/>
        <end position="354"/>
    </location>
</feature>